<keyword evidence="3" id="KW-1185">Reference proteome</keyword>
<feature type="region of interest" description="Disordered" evidence="1">
    <location>
        <begin position="207"/>
        <end position="239"/>
    </location>
</feature>
<sequence>MCGTIFMGNPGCPSQKPLFSSWNGSSQQHPPAPASLHLSPLSPSLPSSSSSPARKPDCSRSSRRPSQRRTSTPCSTILAYTRGDKRKCLNNYSYRLATALTFGLTFPLANLASSCPCGVAIDALRDHFFLYSRATAERVFKHNTLLDIFNAIFVEVGITAATEVPLRSLDIVPPNAEPNSQRMDLFFTVDGEGGLCDVTVVHPCRPESSTPHHTQVNRSHARQPGGTAAAGAERDKDRKYGNNCRQKGYTFVLLAPETFGC</sequence>
<dbReference type="EMBL" id="CDMY01000992">
    <property type="protein sequence ID" value="CEM38651.1"/>
    <property type="molecule type" value="Genomic_DNA"/>
</dbReference>
<evidence type="ECO:0000313" key="2">
    <source>
        <dbReference type="EMBL" id="CEM38651.1"/>
    </source>
</evidence>
<dbReference type="VEuPathDB" id="CryptoDB:Vbra_23295"/>
<dbReference type="Proteomes" id="UP000041254">
    <property type="component" value="Unassembled WGS sequence"/>
</dbReference>
<evidence type="ECO:0000256" key="1">
    <source>
        <dbReference type="SAM" id="MobiDB-lite"/>
    </source>
</evidence>
<evidence type="ECO:0000313" key="3">
    <source>
        <dbReference type="Proteomes" id="UP000041254"/>
    </source>
</evidence>
<dbReference type="PhylomeDB" id="A0A0G4H4F2"/>
<name>A0A0G4H4F2_VITBC</name>
<feature type="compositionally biased region" description="Polar residues" evidence="1">
    <location>
        <begin position="207"/>
        <end position="218"/>
    </location>
</feature>
<feature type="compositionally biased region" description="Low complexity" evidence="1">
    <location>
        <begin position="34"/>
        <end position="53"/>
    </location>
</feature>
<organism evidence="2 3">
    <name type="scientific">Vitrella brassicaformis (strain CCMP3155)</name>
    <dbReference type="NCBI Taxonomy" id="1169540"/>
    <lineage>
        <taxon>Eukaryota</taxon>
        <taxon>Sar</taxon>
        <taxon>Alveolata</taxon>
        <taxon>Colpodellida</taxon>
        <taxon>Vitrellaceae</taxon>
        <taxon>Vitrella</taxon>
    </lineage>
</organism>
<reference evidence="2 3" key="1">
    <citation type="submission" date="2014-11" db="EMBL/GenBank/DDBJ databases">
        <authorList>
            <person name="Zhu J."/>
            <person name="Qi W."/>
            <person name="Song R."/>
        </authorList>
    </citation>
    <scope>NUCLEOTIDE SEQUENCE [LARGE SCALE GENOMIC DNA]</scope>
</reference>
<gene>
    <name evidence="2" type="ORF">Vbra_23295</name>
</gene>
<dbReference type="InParanoid" id="A0A0G4H4F2"/>
<accession>A0A0G4H4F2</accession>
<proteinExistence type="predicted"/>
<dbReference type="AlphaFoldDB" id="A0A0G4H4F2"/>
<feature type="compositionally biased region" description="Polar residues" evidence="1">
    <location>
        <begin position="18"/>
        <end position="28"/>
    </location>
</feature>
<feature type="region of interest" description="Disordered" evidence="1">
    <location>
        <begin position="18"/>
        <end position="73"/>
    </location>
</feature>
<protein>
    <submittedName>
        <fullName evidence="2">Uncharacterized protein</fullName>
    </submittedName>
</protein>